<dbReference type="PANTHER" id="PTHR38733">
    <property type="entry name" value="PROTEIN MCRC"/>
    <property type="match status" value="1"/>
</dbReference>
<dbReference type="OrthoDB" id="5148566at2"/>
<dbReference type="PANTHER" id="PTHR38733:SF1">
    <property type="entry name" value="TYPE IV METHYL-DIRECTED RESTRICTION ENZYME ECOKMCRBC"/>
    <property type="match status" value="1"/>
</dbReference>
<dbReference type="Pfam" id="PF10117">
    <property type="entry name" value="McrBC"/>
    <property type="match status" value="1"/>
</dbReference>
<evidence type="ECO:0000313" key="2">
    <source>
        <dbReference type="Proteomes" id="UP000070188"/>
    </source>
</evidence>
<dbReference type="Proteomes" id="UP000070188">
    <property type="component" value="Unassembled WGS sequence"/>
</dbReference>
<dbReference type="RefSeq" id="WP_066888529.1">
    <property type="nucleotide sequence ID" value="NZ_LAXD01000001.1"/>
</dbReference>
<reference evidence="2" key="1">
    <citation type="submission" date="2015-04" db="EMBL/GenBank/DDBJ databases">
        <title>Physiological reanalysis, assessment of diazotrophy, and genome sequences of multiple isolates of Streptomyces thermoautotrophicus.</title>
        <authorList>
            <person name="MacKellar D.C."/>
            <person name="Lieber L."/>
            <person name="Norman J."/>
            <person name="Bolger A."/>
            <person name="Tobin C."/>
            <person name="Murray J.W."/>
            <person name="Chang R."/>
            <person name="Ford T."/>
            <person name="Nguyen P.Q."/>
            <person name="Woodward J."/>
            <person name="Permingeat H."/>
            <person name="Joshi N.S."/>
            <person name="Silver P.A."/>
            <person name="Usadel B."/>
            <person name="Rutherford A.W."/>
            <person name="Friesen M."/>
            <person name="Prell J."/>
        </authorList>
    </citation>
    <scope>NUCLEOTIDE SEQUENCE [LARGE SCALE GENOMIC DNA]</scope>
    <source>
        <strain evidence="2">H1</strain>
    </source>
</reference>
<dbReference type="EMBL" id="LAXD01000001">
    <property type="protein sequence ID" value="KWX01818.1"/>
    <property type="molecule type" value="Genomic_DNA"/>
</dbReference>
<sequence>MIRLREGEPAEHELPAATAAALATSGIVKVTPGPRPGLWRLVAHRLVGAARVAGVELRIAPKTPVDRLFFLLGYARRPHGSRPEQVEAGERPELLPALAHAFVRAADRALQQGVLQGYREAEEALPVVRGRIRLADQVRRRYGFPLPVEVSYDDHTVDIAENRLLRAAAERLLRLPGLPAVTRTGLHHVLARLAGVGRITPGQPPPAWRPTRLNARYHVALGLAELVLRGASYELDDGTRLRVDGLLVDMAIVFEDFVSIALAEALRPHGGYPKFQDRAHHLDHGRRVPLRPDLVWYRDATPVGVVDAKYKVEDGAGVANADLYQMLAYCTVLGLPRGHLVCVRGDGEPQRYAVRGCGVEIVQHALDLAVPPDDLLAQVREIASQVVAGR</sequence>
<dbReference type="STRING" id="1469144.LI90_2850"/>
<dbReference type="PATRIC" id="fig|1469144.10.peg.3082"/>
<keyword evidence="2" id="KW-1185">Reference proteome</keyword>
<gene>
    <name evidence="1" type="ORF">LI90_2850</name>
</gene>
<name>A0A132MV87_9ACTN</name>
<dbReference type="AlphaFoldDB" id="A0A132MV87"/>
<comment type="caution">
    <text evidence="1">The sequence shown here is derived from an EMBL/GenBank/DDBJ whole genome shotgun (WGS) entry which is preliminary data.</text>
</comment>
<proteinExistence type="predicted"/>
<protein>
    <submittedName>
        <fullName evidence="1">McrBC 5-methylcytosine restriction system component-like protein</fullName>
    </submittedName>
</protein>
<organism evidence="1 2">
    <name type="scientific">Carbonactinospora thermoautotrophica</name>
    <dbReference type="NCBI Taxonomy" id="1469144"/>
    <lineage>
        <taxon>Bacteria</taxon>
        <taxon>Bacillati</taxon>
        <taxon>Actinomycetota</taxon>
        <taxon>Actinomycetes</taxon>
        <taxon>Kitasatosporales</taxon>
        <taxon>Carbonactinosporaceae</taxon>
        <taxon>Carbonactinospora</taxon>
    </lineage>
</organism>
<evidence type="ECO:0000313" key="1">
    <source>
        <dbReference type="EMBL" id="KWX01818.1"/>
    </source>
</evidence>
<dbReference type="InterPro" id="IPR019292">
    <property type="entry name" value="McrC"/>
</dbReference>
<accession>A0A132MV87</accession>